<accession>S5ZZ50</accession>
<name>S5ZZ50_9SPIR</name>
<dbReference type="REBASE" id="69200">
    <property type="entry name" value="TpeTA4ORF997P"/>
</dbReference>
<dbReference type="STRING" id="1291379.TPE_0997"/>
<keyword evidence="3" id="KW-0808">Transferase</keyword>
<dbReference type="KEGG" id="tped:TPE_0997"/>
<keyword evidence="2 7" id="KW-0489">Methyltransferase</keyword>
<dbReference type="GO" id="GO:0032259">
    <property type="term" value="P:methylation"/>
    <property type="evidence" value="ECO:0007669"/>
    <property type="project" value="UniProtKB-KW"/>
</dbReference>
<dbReference type="Proteomes" id="UP000015620">
    <property type="component" value="Chromosome"/>
</dbReference>
<evidence type="ECO:0000313" key="7">
    <source>
        <dbReference type="EMBL" id="AGT43493.1"/>
    </source>
</evidence>
<dbReference type="InterPro" id="IPR050953">
    <property type="entry name" value="N4_N6_ade-DNA_methylase"/>
</dbReference>
<dbReference type="GO" id="GO:0003676">
    <property type="term" value="F:nucleic acid binding"/>
    <property type="evidence" value="ECO:0007669"/>
    <property type="project" value="InterPro"/>
</dbReference>
<dbReference type="RefSeq" id="WP_020964793.1">
    <property type="nucleotide sequence ID" value="NC_022097.1"/>
</dbReference>
<sequence>MRNEKGYSEQYREVIREDKVTIGGKVKAPDYAFRIGGVRKFFVEAKKPSVNIKDDLEPAFQVRRYGYTAKLPLCILTDFEEFAVYDTRIKPSPSDKPSTARIFYCTFDEYHKHFDFIFNTFSKEAILKGSFDVYIQENKNKKGTSEVDKELLKLIESWRTELAKNIALRNPSLSIYHLNTAVQKIIDRIIFLRIAEDKEMEEYALLKKTTESGAVYQRLQSVFDKANAKYNSGLFKPHDWLRSLVIDDAVLSSIINGLYYPECPYEFSILPVEILGNIYEQFLGKTIKFRNVKGGHTALIEEKPEVKKAGGVYYTPQYIVRYIVENTIGVKIRGKSPKYIAQLKVVDPACGSGSFLVEAYQELLNYHLDYYSNEKKRGDALKKNLIYETTGGSYKLTIEEKQRILLNNIYGVDIDGQAVEVTKLSLYLKLLENEGSETQGQLFTFSDLTLLPSLDSNIKCGNSLVGSDYYNEKDLSLFDDEAMRKINTFDWDKEFPEVFAQGGFDCVIGNPPYVKEYTNRDCFEGLYSHPCYQGKMDLWYFFGYQGIVFLKDDGLIGFIAPNNWITNAGASGFRNFILNNAKILKYTDFGNYNVFENASIQTMIYIMQKTKDAESYTVPYSRLNNDKSSVSEVVDFLVNDNAGGNTYFTAHIEKSQCLDNYILFLNPKIAEVLNKIQTAGNTFFEKDEIIQGIVGAPDECFIVNDISNFSEAEQQFIKPYYTGLSDRYACKPTDKYIIYLSAQNFNNQKLSNFPNFFSHFDKYKPELKKAKIKYKTPDKPYYYLHREREEKFFVEGKEKIISQGRTLFPRFYYTKDSFYASRALFVIQSNRFNLKFLTALLNSTLARFWLKHKGKMQGNNFQVDKEPLLAIPLISVSDAEEAPLISLADQMLETQSRLQQAISDEDKKLLEQRAAILDKQIDKAVYQLYSLTKEEVKIVEGR</sequence>
<dbReference type="PANTHER" id="PTHR33841:SF1">
    <property type="entry name" value="DNA METHYLTRANSFERASE A"/>
    <property type="match status" value="1"/>
</dbReference>
<proteinExistence type="predicted"/>
<evidence type="ECO:0000259" key="6">
    <source>
        <dbReference type="Pfam" id="PF07669"/>
    </source>
</evidence>
<dbReference type="Pfam" id="PF07669">
    <property type="entry name" value="Eco57I"/>
    <property type="match status" value="1"/>
</dbReference>
<evidence type="ECO:0000256" key="4">
    <source>
        <dbReference type="ARBA" id="ARBA00022691"/>
    </source>
</evidence>
<dbReference type="AlphaFoldDB" id="S5ZZ50"/>
<dbReference type="EMBL" id="CP004120">
    <property type="protein sequence ID" value="AGT43493.1"/>
    <property type="molecule type" value="Genomic_DNA"/>
</dbReference>
<evidence type="ECO:0000256" key="3">
    <source>
        <dbReference type="ARBA" id="ARBA00022679"/>
    </source>
</evidence>
<dbReference type="PATRIC" id="fig|1291379.3.peg.996"/>
<organism evidence="7 8">
    <name type="scientific">Treponema pedis str. T A4</name>
    <dbReference type="NCBI Taxonomy" id="1291379"/>
    <lineage>
        <taxon>Bacteria</taxon>
        <taxon>Pseudomonadati</taxon>
        <taxon>Spirochaetota</taxon>
        <taxon>Spirochaetia</taxon>
        <taxon>Spirochaetales</taxon>
        <taxon>Treponemataceae</taxon>
        <taxon>Treponema</taxon>
    </lineage>
</organism>
<dbReference type="PRINTS" id="PR00507">
    <property type="entry name" value="N12N6MTFRASE"/>
</dbReference>
<gene>
    <name evidence="7" type="ORF">TPE_0997</name>
</gene>
<evidence type="ECO:0000313" key="8">
    <source>
        <dbReference type="Proteomes" id="UP000015620"/>
    </source>
</evidence>
<dbReference type="SUPFAM" id="SSF53335">
    <property type="entry name" value="S-adenosyl-L-methionine-dependent methyltransferases"/>
    <property type="match status" value="1"/>
</dbReference>
<keyword evidence="4" id="KW-0949">S-adenosyl-L-methionine</keyword>
<feature type="domain" description="Type II methyltransferase M.TaqI-like" evidence="6">
    <location>
        <begin position="407"/>
        <end position="595"/>
    </location>
</feature>
<dbReference type="EC" id="2.1.1.72" evidence="1"/>
<protein>
    <recommendedName>
        <fullName evidence="1">site-specific DNA-methyltransferase (adenine-specific)</fullName>
        <ecNumber evidence="1">2.1.1.72</ecNumber>
    </recommendedName>
</protein>
<dbReference type="GO" id="GO:0009007">
    <property type="term" value="F:site-specific DNA-methyltransferase (adenine-specific) activity"/>
    <property type="evidence" value="ECO:0007669"/>
    <property type="project" value="UniProtKB-EC"/>
</dbReference>
<dbReference type="InterPro" id="IPR002052">
    <property type="entry name" value="DNA_methylase_N6_adenine_CS"/>
</dbReference>
<dbReference type="InterPro" id="IPR011639">
    <property type="entry name" value="MethylTrfase_TaqI-like_dom"/>
</dbReference>
<dbReference type="HOGENOM" id="CLU_002539_2_1_12"/>
<dbReference type="PANTHER" id="PTHR33841">
    <property type="entry name" value="DNA METHYLTRANSFERASE YEEA-RELATED"/>
    <property type="match status" value="1"/>
</dbReference>
<evidence type="ECO:0000256" key="1">
    <source>
        <dbReference type="ARBA" id="ARBA00011900"/>
    </source>
</evidence>
<evidence type="ECO:0000256" key="2">
    <source>
        <dbReference type="ARBA" id="ARBA00022603"/>
    </source>
</evidence>
<evidence type="ECO:0000256" key="5">
    <source>
        <dbReference type="ARBA" id="ARBA00047942"/>
    </source>
</evidence>
<dbReference type="Gene3D" id="3.40.50.150">
    <property type="entry name" value="Vaccinia Virus protein VP39"/>
    <property type="match status" value="1"/>
</dbReference>
<reference evidence="7 8" key="1">
    <citation type="journal article" date="2013" name="PLoS ONE">
        <title>Genome-Wide Relatedness of Treponema pedis, from Gingiva and Necrotic Skin Lesions of Pigs, with the Human Oral Pathogen Treponema denticola.</title>
        <authorList>
            <person name="Svartstrom O."/>
            <person name="Mushtaq M."/>
            <person name="Pringle M."/>
            <person name="Segerman B."/>
        </authorList>
    </citation>
    <scope>NUCLEOTIDE SEQUENCE [LARGE SCALE GENOMIC DNA]</scope>
    <source>
        <strain evidence="7">T A4</strain>
    </source>
</reference>
<dbReference type="GO" id="GO:0006304">
    <property type="term" value="P:DNA modification"/>
    <property type="evidence" value="ECO:0007669"/>
    <property type="project" value="InterPro"/>
</dbReference>
<comment type="catalytic activity">
    <reaction evidence="5">
        <text>a 2'-deoxyadenosine in DNA + S-adenosyl-L-methionine = an N(6)-methyl-2'-deoxyadenosine in DNA + S-adenosyl-L-homocysteine + H(+)</text>
        <dbReference type="Rhea" id="RHEA:15197"/>
        <dbReference type="Rhea" id="RHEA-COMP:12418"/>
        <dbReference type="Rhea" id="RHEA-COMP:12419"/>
        <dbReference type="ChEBI" id="CHEBI:15378"/>
        <dbReference type="ChEBI" id="CHEBI:57856"/>
        <dbReference type="ChEBI" id="CHEBI:59789"/>
        <dbReference type="ChEBI" id="CHEBI:90615"/>
        <dbReference type="ChEBI" id="CHEBI:90616"/>
        <dbReference type="EC" id="2.1.1.72"/>
    </reaction>
</comment>
<dbReference type="PROSITE" id="PS00092">
    <property type="entry name" value="N6_MTASE"/>
    <property type="match status" value="1"/>
</dbReference>
<dbReference type="InterPro" id="IPR029063">
    <property type="entry name" value="SAM-dependent_MTases_sf"/>
</dbReference>
<keyword evidence="8" id="KW-1185">Reference proteome</keyword>
<dbReference type="GeneID" id="301091326"/>